<evidence type="ECO:0000313" key="2">
    <source>
        <dbReference type="EMBL" id="KAF2872520.1"/>
    </source>
</evidence>
<dbReference type="AlphaFoldDB" id="A0A7C8M774"/>
<accession>A0A7C8M774</accession>
<name>A0A7C8M774_9PLEO</name>
<gene>
    <name evidence="2" type="ORF">BDV95DRAFT_569971</name>
</gene>
<dbReference type="Proteomes" id="UP000481861">
    <property type="component" value="Unassembled WGS sequence"/>
</dbReference>
<evidence type="ECO:0000313" key="3">
    <source>
        <dbReference type="Proteomes" id="UP000481861"/>
    </source>
</evidence>
<keyword evidence="3" id="KW-1185">Reference proteome</keyword>
<feature type="chain" id="PRO_5028858201" evidence="1">
    <location>
        <begin position="24"/>
        <end position="104"/>
    </location>
</feature>
<proteinExistence type="predicted"/>
<comment type="caution">
    <text evidence="2">The sequence shown here is derived from an EMBL/GenBank/DDBJ whole genome shotgun (WGS) entry which is preliminary data.</text>
</comment>
<dbReference type="EMBL" id="JAADJZ010000009">
    <property type="protein sequence ID" value="KAF2872520.1"/>
    <property type="molecule type" value="Genomic_DNA"/>
</dbReference>
<feature type="signal peptide" evidence="1">
    <location>
        <begin position="1"/>
        <end position="23"/>
    </location>
</feature>
<keyword evidence="1" id="KW-0732">Signal</keyword>
<protein>
    <submittedName>
        <fullName evidence="2">Uncharacterized protein</fullName>
    </submittedName>
</protein>
<organism evidence="2 3">
    <name type="scientific">Massariosphaeria phaeospora</name>
    <dbReference type="NCBI Taxonomy" id="100035"/>
    <lineage>
        <taxon>Eukaryota</taxon>
        <taxon>Fungi</taxon>
        <taxon>Dikarya</taxon>
        <taxon>Ascomycota</taxon>
        <taxon>Pezizomycotina</taxon>
        <taxon>Dothideomycetes</taxon>
        <taxon>Pleosporomycetidae</taxon>
        <taxon>Pleosporales</taxon>
        <taxon>Pleosporales incertae sedis</taxon>
        <taxon>Massariosphaeria</taxon>
    </lineage>
</organism>
<evidence type="ECO:0000256" key="1">
    <source>
        <dbReference type="SAM" id="SignalP"/>
    </source>
</evidence>
<sequence>MFWVQLVTRRNVLRLLLVSGTTAYRNYLREIRTESHWVDISEERFRTSANAAPPTAGKAFVVLLIGHMGADRVPQLTANVILKSYPWESFSCHAYWIGLVMKHT</sequence>
<reference evidence="2 3" key="1">
    <citation type="submission" date="2020-01" db="EMBL/GenBank/DDBJ databases">
        <authorList>
            <consortium name="DOE Joint Genome Institute"/>
            <person name="Haridas S."/>
            <person name="Albert R."/>
            <person name="Binder M."/>
            <person name="Bloem J."/>
            <person name="Labutti K."/>
            <person name="Salamov A."/>
            <person name="Andreopoulos B."/>
            <person name="Baker S.E."/>
            <person name="Barry K."/>
            <person name="Bills G."/>
            <person name="Bluhm B.H."/>
            <person name="Cannon C."/>
            <person name="Castanera R."/>
            <person name="Culley D.E."/>
            <person name="Daum C."/>
            <person name="Ezra D."/>
            <person name="Gonzalez J.B."/>
            <person name="Henrissat B."/>
            <person name="Kuo A."/>
            <person name="Liang C."/>
            <person name="Lipzen A."/>
            <person name="Lutzoni F."/>
            <person name="Magnuson J."/>
            <person name="Mondo S."/>
            <person name="Nolan M."/>
            <person name="Ohm R."/>
            <person name="Pangilinan J."/>
            <person name="Park H.-J.H."/>
            <person name="Ramirez L."/>
            <person name="Alfaro M."/>
            <person name="Sun H."/>
            <person name="Tritt A."/>
            <person name="Yoshinaga Y."/>
            <person name="Zwiers L.-H.L."/>
            <person name="Turgeon B.G."/>
            <person name="Goodwin S.B."/>
            <person name="Spatafora J.W."/>
            <person name="Crous P.W."/>
            <person name="Grigoriev I.V."/>
        </authorList>
    </citation>
    <scope>NUCLEOTIDE SEQUENCE [LARGE SCALE GENOMIC DNA]</scope>
    <source>
        <strain evidence="2 3">CBS 611.86</strain>
    </source>
</reference>